<evidence type="ECO:0000313" key="2">
    <source>
        <dbReference type="Proteomes" id="UP000053989"/>
    </source>
</evidence>
<accession>A0A0C3EAX3</accession>
<gene>
    <name evidence="1" type="ORF">SCLCIDRAFT_102239</name>
</gene>
<sequence>MICENGVLPIMPLTKMFSVITASSNKITVTRLQLPVTLAYAFTDYRSQAQTINHCIVDLATPPTGKLTPFNAYVALSRSHSRHSIRLLRDFDERLFTHHPSEHLRMEDEQINKLDHRMKKKWEEHATGHV</sequence>
<protein>
    <submittedName>
        <fullName evidence="1">Uncharacterized protein</fullName>
    </submittedName>
</protein>
<dbReference type="AlphaFoldDB" id="A0A0C3EAX3"/>
<dbReference type="HOGENOM" id="CLU_001324_7_0_1"/>
<proteinExistence type="predicted"/>
<dbReference type="EMBL" id="KN822005">
    <property type="protein sequence ID" value="KIM69885.1"/>
    <property type="molecule type" value="Genomic_DNA"/>
</dbReference>
<evidence type="ECO:0000313" key="1">
    <source>
        <dbReference type="EMBL" id="KIM69885.1"/>
    </source>
</evidence>
<dbReference type="InParanoid" id="A0A0C3EAX3"/>
<organism evidence="1 2">
    <name type="scientific">Scleroderma citrinum Foug A</name>
    <dbReference type="NCBI Taxonomy" id="1036808"/>
    <lineage>
        <taxon>Eukaryota</taxon>
        <taxon>Fungi</taxon>
        <taxon>Dikarya</taxon>
        <taxon>Basidiomycota</taxon>
        <taxon>Agaricomycotina</taxon>
        <taxon>Agaricomycetes</taxon>
        <taxon>Agaricomycetidae</taxon>
        <taxon>Boletales</taxon>
        <taxon>Sclerodermatineae</taxon>
        <taxon>Sclerodermataceae</taxon>
        <taxon>Scleroderma</taxon>
    </lineage>
</organism>
<dbReference type="SUPFAM" id="SSF52540">
    <property type="entry name" value="P-loop containing nucleoside triphosphate hydrolases"/>
    <property type="match status" value="1"/>
</dbReference>
<name>A0A0C3EAX3_9AGAM</name>
<dbReference type="STRING" id="1036808.A0A0C3EAX3"/>
<keyword evidence="2" id="KW-1185">Reference proteome</keyword>
<reference evidence="2" key="2">
    <citation type="submission" date="2015-01" db="EMBL/GenBank/DDBJ databases">
        <title>Evolutionary Origins and Diversification of the Mycorrhizal Mutualists.</title>
        <authorList>
            <consortium name="DOE Joint Genome Institute"/>
            <consortium name="Mycorrhizal Genomics Consortium"/>
            <person name="Kohler A."/>
            <person name="Kuo A."/>
            <person name="Nagy L.G."/>
            <person name="Floudas D."/>
            <person name="Copeland A."/>
            <person name="Barry K.W."/>
            <person name="Cichocki N."/>
            <person name="Veneault-Fourrey C."/>
            <person name="LaButti K."/>
            <person name="Lindquist E.A."/>
            <person name="Lipzen A."/>
            <person name="Lundell T."/>
            <person name="Morin E."/>
            <person name="Murat C."/>
            <person name="Riley R."/>
            <person name="Ohm R."/>
            <person name="Sun H."/>
            <person name="Tunlid A."/>
            <person name="Henrissat B."/>
            <person name="Grigoriev I.V."/>
            <person name="Hibbett D.S."/>
            <person name="Martin F."/>
        </authorList>
    </citation>
    <scope>NUCLEOTIDE SEQUENCE [LARGE SCALE GENOMIC DNA]</scope>
    <source>
        <strain evidence="2">Foug A</strain>
    </source>
</reference>
<reference evidence="1 2" key="1">
    <citation type="submission" date="2014-04" db="EMBL/GenBank/DDBJ databases">
        <authorList>
            <consortium name="DOE Joint Genome Institute"/>
            <person name="Kuo A."/>
            <person name="Kohler A."/>
            <person name="Nagy L.G."/>
            <person name="Floudas D."/>
            <person name="Copeland A."/>
            <person name="Barry K.W."/>
            <person name="Cichocki N."/>
            <person name="Veneault-Fourrey C."/>
            <person name="LaButti K."/>
            <person name="Lindquist E.A."/>
            <person name="Lipzen A."/>
            <person name="Lundell T."/>
            <person name="Morin E."/>
            <person name="Murat C."/>
            <person name="Sun H."/>
            <person name="Tunlid A."/>
            <person name="Henrissat B."/>
            <person name="Grigoriev I.V."/>
            <person name="Hibbett D.S."/>
            <person name="Martin F."/>
            <person name="Nordberg H.P."/>
            <person name="Cantor M.N."/>
            <person name="Hua S.X."/>
        </authorList>
    </citation>
    <scope>NUCLEOTIDE SEQUENCE [LARGE SCALE GENOMIC DNA]</scope>
    <source>
        <strain evidence="1 2">Foug A</strain>
    </source>
</reference>
<dbReference type="InterPro" id="IPR027417">
    <property type="entry name" value="P-loop_NTPase"/>
</dbReference>
<dbReference type="Proteomes" id="UP000053989">
    <property type="component" value="Unassembled WGS sequence"/>
</dbReference>
<dbReference type="OrthoDB" id="2986975at2759"/>